<evidence type="ECO:0000259" key="7">
    <source>
        <dbReference type="Pfam" id="PF13649"/>
    </source>
</evidence>
<dbReference type="AlphaFoldDB" id="A0A0U3T8U3"/>
<reference evidence="9" key="2">
    <citation type="journal article" date="2016" name="Korean J. Parasitol.">
        <title>Identification of Protein Arginine Methyltransferase 5 as a Regulator for Encystation of Acanthamoeba.</title>
        <authorList>
            <person name="Moon E.K."/>
            <person name="Hong Y."/>
            <person name="Chung D.I."/>
            <person name="Goo Y.K."/>
            <person name="Kong H.H."/>
        </authorList>
    </citation>
    <scope>NUCLEOTIDE SEQUENCE</scope>
</reference>
<evidence type="ECO:0000256" key="6">
    <source>
        <dbReference type="PROSITE-ProRule" id="PRU01015"/>
    </source>
</evidence>
<evidence type="ECO:0000259" key="8">
    <source>
        <dbReference type="Pfam" id="PF22528"/>
    </source>
</evidence>
<dbReference type="BRENDA" id="2.1.1.319">
    <property type="organism ID" value="15"/>
</dbReference>
<organism evidence="9">
    <name type="scientific">Acanthamoeba castellanii</name>
    <name type="common">Amoeba</name>
    <dbReference type="NCBI Taxonomy" id="5755"/>
    <lineage>
        <taxon>Eukaryota</taxon>
        <taxon>Amoebozoa</taxon>
        <taxon>Discosea</taxon>
        <taxon>Longamoebia</taxon>
        <taxon>Centramoebida</taxon>
        <taxon>Acanthamoebidae</taxon>
        <taxon>Acanthamoeba</taxon>
    </lineage>
</organism>
<dbReference type="CDD" id="cd02440">
    <property type="entry name" value="AdoMet_MTases"/>
    <property type="match status" value="1"/>
</dbReference>
<name>A0A0U3T8U3_ACACA</name>
<dbReference type="GO" id="GO:0005634">
    <property type="term" value="C:nucleus"/>
    <property type="evidence" value="ECO:0007669"/>
    <property type="project" value="TreeGrafter"/>
</dbReference>
<evidence type="ECO:0000313" key="9">
    <source>
        <dbReference type="EMBL" id="ALV66538.1"/>
    </source>
</evidence>
<dbReference type="OMA" id="CTHTKVK"/>
<dbReference type="SUPFAM" id="SSF53335">
    <property type="entry name" value="S-adenosyl-L-methionine-dependent methyltransferases"/>
    <property type="match status" value="1"/>
</dbReference>
<dbReference type="GO" id="GO:0035242">
    <property type="term" value="F:protein-arginine omega-N asymmetric methyltransferase activity"/>
    <property type="evidence" value="ECO:0007669"/>
    <property type="project" value="UniProtKB-EC"/>
</dbReference>
<evidence type="ECO:0000256" key="5">
    <source>
        <dbReference type="ARBA" id="ARBA00049303"/>
    </source>
</evidence>
<dbReference type="PANTHER" id="PTHR11006">
    <property type="entry name" value="PROTEIN ARGININE N-METHYLTRANSFERASE"/>
    <property type="match status" value="1"/>
</dbReference>
<dbReference type="Pfam" id="PF22528">
    <property type="entry name" value="PRMT_C"/>
    <property type="match status" value="1"/>
</dbReference>
<feature type="domain" description="Protein arginine N-methyltransferase" evidence="8">
    <location>
        <begin position="172"/>
        <end position="334"/>
    </location>
</feature>
<proteinExistence type="evidence at transcript level"/>
<protein>
    <recommendedName>
        <fullName evidence="1">type I protein arginine methyltransferase</fullName>
        <ecNumber evidence="1">2.1.1.319</ecNumber>
    </recommendedName>
</protein>
<dbReference type="EMBL" id="KT345168">
    <property type="protein sequence ID" value="ALV66538.1"/>
    <property type="molecule type" value="mRNA"/>
</dbReference>
<dbReference type="Pfam" id="PF13649">
    <property type="entry name" value="Methyltransf_25"/>
    <property type="match status" value="1"/>
</dbReference>
<dbReference type="InterPro" id="IPR055135">
    <property type="entry name" value="PRMT_dom"/>
</dbReference>
<dbReference type="FunFam" id="2.70.160.11:FF:000001">
    <property type="entry name" value="Blast:Protein arginine N-methyltransferase 1"/>
    <property type="match status" value="1"/>
</dbReference>
<dbReference type="InterPro" id="IPR025799">
    <property type="entry name" value="Arg_MeTrfase"/>
</dbReference>
<keyword evidence="4 6" id="KW-0949">S-adenosyl-L-methionine</keyword>
<dbReference type="EC" id="2.1.1.319" evidence="1"/>
<evidence type="ECO:0000256" key="2">
    <source>
        <dbReference type="ARBA" id="ARBA00022603"/>
    </source>
</evidence>
<dbReference type="FunFam" id="3.40.50.150:FF:000003">
    <property type="entry name" value="Blast:Protein arginine N-methyltransferase 1"/>
    <property type="match status" value="1"/>
</dbReference>
<dbReference type="GO" id="GO:0042054">
    <property type="term" value="F:histone methyltransferase activity"/>
    <property type="evidence" value="ECO:0007669"/>
    <property type="project" value="TreeGrafter"/>
</dbReference>
<dbReference type="PANTHER" id="PTHR11006:SF53">
    <property type="entry name" value="PROTEIN ARGININE N-METHYLTRANSFERASE 3"/>
    <property type="match status" value="1"/>
</dbReference>
<dbReference type="PROSITE" id="PS51678">
    <property type="entry name" value="SAM_MT_PRMT"/>
    <property type="match status" value="1"/>
</dbReference>
<dbReference type="GO" id="GO:0032259">
    <property type="term" value="P:methylation"/>
    <property type="evidence" value="ECO:0007669"/>
    <property type="project" value="UniProtKB-KW"/>
</dbReference>
<keyword evidence="2 6" id="KW-0489">Methyltransferase</keyword>
<dbReference type="Gene3D" id="3.40.50.150">
    <property type="entry name" value="Vaccinia Virus protein VP39"/>
    <property type="match status" value="1"/>
</dbReference>
<evidence type="ECO:0000256" key="1">
    <source>
        <dbReference type="ARBA" id="ARBA00011925"/>
    </source>
</evidence>
<dbReference type="InterPro" id="IPR041698">
    <property type="entry name" value="Methyltransf_25"/>
</dbReference>
<reference evidence="9" key="1">
    <citation type="submission" date="2015-07" db="EMBL/GenBank/DDBJ databases">
        <authorList>
            <person name="Cajimat M.N.B."/>
            <person name="Milazzo M.L."/>
            <person name="Fulhorst C.F."/>
        </authorList>
    </citation>
    <scope>NUCLEOTIDE SEQUENCE</scope>
</reference>
<accession>A0A0U3T8U3</accession>
<dbReference type="InterPro" id="IPR029063">
    <property type="entry name" value="SAM-dependent_MTases_sf"/>
</dbReference>
<comment type="catalytic activity">
    <reaction evidence="5">
        <text>L-arginyl-[protein] + S-adenosyl-L-methionine = N(omega)-methyl-L-arginyl-[protein] + S-adenosyl-L-homocysteine + H(+)</text>
        <dbReference type="Rhea" id="RHEA:48100"/>
        <dbReference type="Rhea" id="RHEA-COMP:10532"/>
        <dbReference type="Rhea" id="RHEA-COMP:11990"/>
        <dbReference type="ChEBI" id="CHEBI:15378"/>
        <dbReference type="ChEBI" id="CHEBI:29965"/>
        <dbReference type="ChEBI" id="CHEBI:57856"/>
        <dbReference type="ChEBI" id="CHEBI:59789"/>
        <dbReference type="ChEBI" id="CHEBI:65280"/>
    </reaction>
    <physiologicalReaction direction="left-to-right" evidence="5">
        <dbReference type="Rhea" id="RHEA:48101"/>
    </physiologicalReaction>
</comment>
<dbReference type="VEuPathDB" id="AmoebaDB:ACA1_282890"/>
<evidence type="ECO:0000256" key="3">
    <source>
        <dbReference type="ARBA" id="ARBA00022679"/>
    </source>
</evidence>
<evidence type="ECO:0000256" key="4">
    <source>
        <dbReference type="ARBA" id="ARBA00022691"/>
    </source>
</evidence>
<dbReference type="Gene3D" id="2.70.160.11">
    <property type="entry name" value="Hnrnp arginine n-methyltransferase1"/>
    <property type="match status" value="1"/>
</dbReference>
<keyword evidence="3 6" id="KW-0808">Transferase</keyword>
<sequence length="352" mass="39364">MEIEPTQTKPSDSGLIVDASAEKSENDYYFNSYSHFGIHEEMLKDEVRTGKYQAAILHNAALFKDKVVLDVGCGTGILSMFCAQAGAKKVIGVDCSGIIKQAREIVEANGFSDVITLIQGKVEEINLPEGIDGVDIIISEWMGYFLIYENMLTTVLVARDRWLKPGGLIFPNRATLYLCGIEDAEYKESKINWWDNVYGFDMSCIKKIAMQEPLVDIVDGGCVITDSYPVLTLDVMKMQPTDTTFTSNFRLNARRSDAIHAFVAYFDIHFTLGDAPVSFSTGPGNPYTHWKQTVFYTDHVIAINRGEVLEGSISCSNGKVNPREVDIVMKYAFSGASTNFQRNEHTQLYFLR</sequence>
<feature type="domain" description="Methyltransferase" evidence="7">
    <location>
        <begin position="68"/>
        <end position="167"/>
    </location>
</feature>